<accession>A0A264VP22</accession>
<gene>
    <name evidence="1" type="ORF">CHI95_18790</name>
</gene>
<dbReference type="InterPro" id="IPR010982">
    <property type="entry name" value="Lambda_DNA-bd_dom_sf"/>
</dbReference>
<dbReference type="Gene3D" id="1.10.260.40">
    <property type="entry name" value="lambda repressor-like DNA-binding domains"/>
    <property type="match status" value="1"/>
</dbReference>
<evidence type="ECO:0000313" key="2">
    <source>
        <dbReference type="Proteomes" id="UP000216001"/>
    </source>
</evidence>
<organism evidence="1 2">
    <name type="scientific">Providencia rettgeri</name>
    <dbReference type="NCBI Taxonomy" id="587"/>
    <lineage>
        <taxon>Bacteria</taxon>
        <taxon>Pseudomonadati</taxon>
        <taxon>Pseudomonadota</taxon>
        <taxon>Gammaproteobacteria</taxon>
        <taxon>Enterobacterales</taxon>
        <taxon>Morganellaceae</taxon>
        <taxon>Providencia</taxon>
    </lineage>
</organism>
<dbReference type="RefSeq" id="WP_094962537.1">
    <property type="nucleotide sequence ID" value="NZ_NOWC01000027.1"/>
</dbReference>
<reference evidence="1 2" key="1">
    <citation type="submission" date="2017-07" db="EMBL/GenBank/DDBJ databases">
        <title>blaIMP-27 on transferable plasmids in Proteus mirabilis and Providencia rettgeri.</title>
        <authorList>
            <person name="Potter R."/>
        </authorList>
    </citation>
    <scope>NUCLEOTIDE SEQUENCE [LARGE SCALE GENOMIC DNA]</scope>
    <source>
        <strain evidence="1 2">PR1</strain>
    </source>
</reference>
<sequence>MIKSKEKNLISLKFEIGNFIRHSRIKNGLTGARLGELLGVSQQQISRYENGETELSLKKFIFILIELDVPFSDFISYTSLSFLKK</sequence>
<evidence type="ECO:0000313" key="1">
    <source>
        <dbReference type="EMBL" id="OZS73042.1"/>
    </source>
</evidence>
<dbReference type="SMART" id="SM00530">
    <property type="entry name" value="HTH_XRE"/>
    <property type="match status" value="1"/>
</dbReference>
<protein>
    <submittedName>
        <fullName evidence="1">Uncharacterized protein</fullName>
    </submittedName>
</protein>
<dbReference type="CDD" id="cd00093">
    <property type="entry name" value="HTH_XRE"/>
    <property type="match status" value="1"/>
</dbReference>
<dbReference type="SUPFAM" id="SSF47413">
    <property type="entry name" value="lambda repressor-like DNA-binding domains"/>
    <property type="match status" value="1"/>
</dbReference>
<name>A0A264VP22_PRORE</name>
<dbReference type="Proteomes" id="UP000216001">
    <property type="component" value="Unassembled WGS sequence"/>
</dbReference>
<dbReference type="GO" id="GO:0003677">
    <property type="term" value="F:DNA binding"/>
    <property type="evidence" value="ECO:0007669"/>
    <property type="project" value="InterPro"/>
</dbReference>
<dbReference type="AlphaFoldDB" id="A0A264VP22"/>
<dbReference type="InterPro" id="IPR001387">
    <property type="entry name" value="Cro/C1-type_HTH"/>
</dbReference>
<dbReference type="Pfam" id="PF01381">
    <property type="entry name" value="HTH_3"/>
    <property type="match status" value="1"/>
</dbReference>
<dbReference type="EMBL" id="NOWC01000027">
    <property type="protein sequence ID" value="OZS73042.1"/>
    <property type="molecule type" value="Genomic_DNA"/>
</dbReference>
<dbReference type="PROSITE" id="PS50943">
    <property type="entry name" value="HTH_CROC1"/>
    <property type="match status" value="1"/>
</dbReference>
<proteinExistence type="predicted"/>
<comment type="caution">
    <text evidence="1">The sequence shown here is derived from an EMBL/GenBank/DDBJ whole genome shotgun (WGS) entry which is preliminary data.</text>
</comment>